<dbReference type="InterPro" id="IPR045341">
    <property type="entry name" value="DUF6532"/>
</dbReference>
<gene>
    <name evidence="3" type="ORF">CONPUDRAFT_70147</name>
</gene>
<protein>
    <recommendedName>
        <fullName evidence="2">DUF6532 domain-containing protein</fullName>
    </recommendedName>
</protein>
<evidence type="ECO:0000313" key="3">
    <source>
        <dbReference type="EMBL" id="EIW85308.1"/>
    </source>
</evidence>
<dbReference type="OrthoDB" id="3268553at2759"/>
<dbReference type="AlphaFoldDB" id="A0A5M3N1Q4"/>
<sequence length="310" mass="34860">MLRPDLLVVNVASQRSTHSTIGNTHNGGAASLPPMVPAMQTTLLGPHSLIPHLLLLGLRPWWAITTSPWLLLHVPHAARSVFLPLVRQDSPALWESNNSNRNSHPTDMDMDADTPDTNTNMDTNMDTDNNKDDSCSDSDTDAPIKNHRASNHMQPKINNYSKISQKFGHLCGKIKTKAHHVVAHVFKFKSGSKSEAREKNYFFKLFSKVVVALIMAAINCTINKWHTSKRTTVHFTEPAYKPVYKTFLNDLNYFKQEGLQLDVMGKLQHWIYHNGLDHSGVEQWAVAAISMFDAMISHAVIELNSDFDQN</sequence>
<dbReference type="Proteomes" id="UP000053558">
    <property type="component" value="Unassembled WGS sequence"/>
</dbReference>
<keyword evidence="4" id="KW-1185">Reference proteome</keyword>
<proteinExistence type="predicted"/>
<comment type="caution">
    <text evidence="3">The sequence shown here is derived from an EMBL/GenBank/DDBJ whole genome shotgun (WGS) entry which is preliminary data.</text>
</comment>
<name>A0A5M3N1Q4_CONPW</name>
<dbReference type="GeneID" id="19208782"/>
<organism evidence="3 4">
    <name type="scientific">Coniophora puteana (strain RWD-64-598)</name>
    <name type="common">Brown rot fungus</name>
    <dbReference type="NCBI Taxonomy" id="741705"/>
    <lineage>
        <taxon>Eukaryota</taxon>
        <taxon>Fungi</taxon>
        <taxon>Dikarya</taxon>
        <taxon>Basidiomycota</taxon>
        <taxon>Agaricomycotina</taxon>
        <taxon>Agaricomycetes</taxon>
        <taxon>Agaricomycetidae</taxon>
        <taxon>Boletales</taxon>
        <taxon>Coniophorineae</taxon>
        <taxon>Coniophoraceae</taxon>
        <taxon>Coniophora</taxon>
    </lineage>
</organism>
<feature type="region of interest" description="Disordered" evidence="1">
    <location>
        <begin position="93"/>
        <end position="139"/>
    </location>
</feature>
<evidence type="ECO:0000256" key="1">
    <source>
        <dbReference type="SAM" id="MobiDB-lite"/>
    </source>
</evidence>
<accession>A0A5M3N1Q4</accession>
<evidence type="ECO:0000259" key="2">
    <source>
        <dbReference type="Pfam" id="PF20149"/>
    </source>
</evidence>
<evidence type="ECO:0000313" key="4">
    <source>
        <dbReference type="Proteomes" id="UP000053558"/>
    </source>
</evidence>
<feature type="compositionally biased region" description="Polar residues" evidence="1">
    <location>
        <begin position="95"/>
        <end position="105"/>
    </location>
</feature>
<feature type="domain" description="DUF6532" evidence="2">
    <location>
        <begin position="202"/>
        <end position="253"/>
    </location>
</feature>
<feature type="compositionally biased region" description="Low complexity" evidence="1">
    <location>
        <begin position="115"/>
        <end position="127"/>
    </location>
</feature>
<dbReference type="RefSeq" id="XP_007764175.1">
    <property type="nucleotide sequence ID" value="XM_007765985.1"/>
</dbReference>
<dbReference type="KEGG" id="cput:CONPUDRAFT_70147"/>
<dbReference type="EMBL" id="JH711574">
    <property type="protein sequence ID" value="EIW85308.1"/>
    <property type="molecule type" value="Genomic_DNA"/>
</dbReference>
<reference evidence="4" key="1">
    <citation type="journal article" date="2012" name="Science">
        <title>The Paleozoic origin of enzymatic lignin decomposition reconstructed from 31 fungal genomes.</title>
        <authorList>
            <person name="Floudas D."/>
            <person name="Binder M."/>
            <person name="Riley R."/>
            <person name="Barry K."/>
            <person name="Blanchette R.A."/>
            <person name="Henrissat B."/>
            <person name="Martinez A.T."/>
            <person name="Otillar R."/>
            <person name="Spatafora J.W."/>
            <person name="Yadav J.S."/>
            <person name="Aerts A."/>
            <person name="Benoit I."/>
            <person name="Boyd A."/>
            <person name="Carlson A."/>
            <person name="Copeland A."/>
            <person name="Coutinho P.M."/>
            <person name="de Vries R.P."/>
            <person name="Ferreira P."/>
            <person name="Findley K."/>
            <person name="Foster B."/>
            <person name="Gaskell J."/>
            <person name="Glotzer D."/>
            <person name="Gorecki P."/>
            <person name="Heitman J."/>
            <person name="Hesse C."/>
            <person name="Hori C."/>
            <person name="Igarashi K."/>
            <person name="Jurgens J.A."/>
            <person name="Kallen N."/>
            <person name="Kersten P."/>
            <person name="Kohler A."/>
            <person name="Kuees U."/>
            <person name="Kumar T.K.A."/>
            <person name="Kuo A."/>
            <person name="LaButti K."/>
            <person name="Larrondo L.F."/>
            <person name="Lindquist E."/>
            <person name="Ling A."/>
            <person name="Lombard V."/>
            <person name="Lucas S."/>
            <person name="Lundell T."/>
            <person name="Martin R."/>
            <person name="McLaughlin D.J."/>
            <person name="Morgenstern I."/>
            <person name="Morin E."/>
            <person name="Murat C."/>
            <person name="Nagy L.G."/>
            <person name="Nolan M."/>
            <person name="Ohm R.A."/>
            <person name="Patyshakuliyeva A."/>
            <person name="Rokas A."/>
            <person name="Ruiz-Duenas F.J."/>
            <person name="Sabat G."/>
            <person name="Salamov A."/>
            <person name="Samejima M."/>
            <person name="Schmutz J."/>
            <person name="Slot J.C."/>
            <person name="St John F."/>
            <person name="Stenlid J."/>
            <person name="Sun H."/>
            <person name="Sun S."/>
            <person name="Syed K."/>
            <person name="Tsang A."/>
            <person name="Wiebenga A."/>
            <person name="Young D."/>
            <person name="Pisabarro A."/>
            <person name="Eastwood D.C."/>
            <person name="Martin F."/>
            <person name="Cullen D."/>
            <person name="Grigoriev I.V."/>
            <person name="Hibbett D.S."/>
        </authorList>
    </citation>
    <scope>NUCLEOTIDE SEQUENCE [LARGE SCALE GENOMIC DNA]</scope>
    <source>
        <strain evidence="4">RWD-64-598 SS2</strain>
    </source>
</reference>
<dbReference type="Pfam" id="PF20149">
    <property type="entry name" value="DUF6532"/>
    <property type="match status" value="1"/>
</dbReference>